<name>A0A8X7YXQ5_POPTO</name>
<keyword evidence="2" id="KW-0175">Coiled coil</keyword>
<feature type="compositionally biased region" description="Polar residues" evidence="3">
    <location>
        <begin position="290"/>
        <end position="302"/>
    </location>
</feature>
<dbReference type="PROSITE" id="PS50089">
    <property type="entry name" value="ZF_RING_2"/>
    <property type="match status" value="1"/>
</dbReference>
<protein>
    <recommendedName>
        <fullName evidence="4">RING-type domain-containing protein</fullName>
    </recommendedName>
</protein>
<feature type="coiled-coil region" evidence="2">
    <location>
        <begin position="568"/>
        <end position="651"/>
    </location>
</feature>
<keyword evidence="1" id="KW-0479">Metal-binding</keyword>
<dbReference type="Proteomes" id="UP000886885">
    <property type="component" value="Chromosome 10A"/>
</dbReference>
<feature type="region of interest" description="Disordered" evidence="3">
    <location>
        <begin position="260"/>
        <end position="304"/>
    </location>
</feature>
<keyword evidence="1" id="KW-0862">Zinc</keyword>
<feature type="domain" description="RING-type" evidence="4">
    <location>
        <begin position="873"/>
        <end position="913"/>
    </location>
</feature>
<dbReference type="AlphaFoldDB" id="A0A8X7YXQ5"/>
<feature type="region of interest" description="Disordered" evidence="3">
    <location>
        <begin position="20"/>
        <end position="47"/>
    </location>
</feature>
<evidence type="ECO:0000256" key="2">
    <source>
        <dbReference type="SAM" id="Coils"/>
    </source>
</evidence>
<dbReference type="InterPro" id="IPR046527">
    <property type="entry name" value="PIR2-like_helical"/>
</dbReference>
<dbReference type="InterPro" id="IPR046934">
    <property type="entry name" value="PIR2-like"/>
</dbReference>
<dbReference type="PANTHER" id="PTHR46405">
    <property type="entry name" value="OS05G0141500 PROTEIN"/>
    <property type="match status" value="1"/>
</dbReference>
<feature type="compositionally biased region" description="Polar residues" evidence="3">
    <location>
        <begin position="434"/>
        <end position="456"/>
    </location>
</feature>
<keyword evidence="6" id="KW-1185">Reference proteome</keyword>
<accession>A0A8X7YXQ5</accession>
<dbReference type="PANTHER" id="PTHR46405:SF2">
    <property type="entry name" value="OS05G0141500 PROTEIN"/>
    <property type="match status" value="1"/>
</dbReference>
<feature type="region of interest" description="Disordered" evidence="3">
    <location>
        <begin position="432"/>
        <end position="456"/>
    </location>
</feature>
<evidence type="ECO:0000256" key="3">
    <source>
        <dbReference type="SAM" id="MobiDB-lite"/>
    </source>
</evidence>
<keyword evidence="1" id="KW-0863">Zinc-finger</keyword>
<dbReference type="OrthoDB" id="774873at2759"/>
<dbReference type="CDD" id="cd23128">
    <property type="entry name" value="RING-HC_MIP1-like"/>
    <property type="match status" value="1"/>
</dbReference>
<feature type="region of interest" description="Disordered" evidence="3">
    <location>
        <begin position="101"/>
        <end position="126"/>
    </location>
</feature>
<evidence type="ECO:0000259" key="4">
    <source>
        <dbReference type="PROSITE" id="PS50089"/>
    </source>
</evidence>
<gene>
    <name evidence="5" type="ORF">POTOM_035369</name>
</gene>
<comment type="caution">
    <text evidence="5">The sequence shown here is derived from an EMBL/GenBank/DDBJ whole genome shotgun (WGS) entry which is preliminary data.</text>
</comment>
<proteinExistence type="predicted"/>
<feature type="compositionally biased region" description="Polar residues" evidence="3">
    <location>
        <begin position="266"/>
        <end position="277"/>
    </location>
</feature>
<evidence type="ECO:0000313" key="5">
    <source>
        <dbReference type="EMBL" id="KAG6758906.1"/>
    </source>
</evidence>
<dbReference type="Pfam" id="PF13920">
    <property type="entry name" value="zf-C3HC4_3"/>
    <property type="match status" value="1"/>
</dbReference>
<organism evidence="5 6">
    <name type="scientific">Populus tomentosa</name>
    <name type="common">Chinese white poplar</name>
    <dbReference type="NCBI Taxonomy" id="118781"/>
    <lineage>
        <taxon>Eukaryota</taxon>
        <taxon>Viridiplantae</taxon>
        <taxon>Streptophyta</taxon>
        <taxon>Embryophyta</taxon>
        <taxon>Tracheophyta</taxon>
        <taxon>Spermatophyta</taxon>
        <taxon>Magnoliopsida</taxon>
        <taxon>eudicotyledons</taxon>
        <taxon>Gunneridae</taxon>
        <taxon>Pentapetalae</taxon>
        <taxon>rosids</taxon>
        <taxon>fabids</taxon>
        <taxon>Malpighiales</taxon>
        <taxon>Salicaceae</taxon>
        <taxon>Saliceae</taxon>
        <taxon>Populus</taxon>
    </lineage>
</organism>
<dbReference type="Pfam" id="PF20235">
    <property type="entry name" value="PIR2-like_helical"/>
    <property type="match status" value="1"/>
</dbReference>
<evidence type="ECO:0000256" key="1">
    <source>
        <dbReference type="PROSITE-ProRule" id="PRU00175"/>
    </source>
</evidence>
<dbReference type="EMBL" id="JAAWWB010000019">
    <property type="protein sequence ID" value="KAG6758906.1"/>
    <property type="molecule type" value="Genomic_DNA"/>
</dbReference>
<feature type="coiled-coil region" evidence="2">
    <location>
        <begin position="786"/>
        <end position="820"/>
    </location>
</feature>
<dbReference type="InterPro" id="IPR001841">
    <property type="entry name" value="Znf_RING"/>
</dbReference>
<evidence type="ECO:0000313" key="6">
    <source>
        <dbReference type="Proteomes" id="UP000886885"/>
    </source>
</evidence>
<dbReference type="GO" id="GO:0008270">
    <property type="term" value="F:zinc ion binding"/>
    <property type="evidence" value="ECO:0007669"/>
    <property type="project" value="UniProtKB-KW"/>
</dbReference>
<reference evidence="5" key="1">
    <citation type="journal article" date="2020" name="bioRxiv">
        <title>Hybrid origin of Populus tomentosa Carr. identified through genome sequencing and phylogenomic analysis.</title>
        <authorList>
            <person name="An X."/>
            <person name="Gao K."/>
            <person name="Chen Z."/>
            <person name="Li J."/>
            <person name="Yang X."/>
            <person name="Yang X."/>
            <person name="Zhou J."/>
            <person name="Guo T."/>
            <person name="Zhao T."/>
            <person name="Huang S."/>
            <person name="Miao D."/>
            <person name="Khan W.U."/>
            <person name="Rao P."/>
            <person name="Ye M."/>
            <person name="Lei B."/>
            <person name="Liao W."/>
            <person name="Wang J."/>
            <person name="Ji L."/>
            <person name="Li Y."/>
            <person name="Guo B."/>
            <person name="Mustafa N.S."/>
            <person name="Li S."/>
            <person name="Yun Q."/>
            <person name="Keller S.R."/>
            <person name="Mao J."/>
            <person name="Zhang R."/>
            <person name="Strauss S.H."/>
        </authorList>
    </citation>
    <scope>NUCLEOTIDE SEQUENCE</scope>
    <source>
        <strain evidence="5">GM15</strain>
        <tissue evidence="5">Leaf</tissue>
    </source>
</reference>
<sequence length="991" mass="109468">MIKMASMVAKANSSCSSQVSPLASIQEKGTRNKRKFHGDPPLGDSSKIMSSAQNECQGYEFSAEKFEATLGHGMSSACDMCGANQDHSDGLKLDLGLSSALGSSEVGPSQPRGGVESEESHDADWSDLTESQLEELVLSNLDAIFKSAIKKIVACGYTEEEARKAILRSGRCYGCKDTVSNIVDNTLAFLRNGQDIELSREHCFEDLQQLGKYVLAELVCVLREVRPFFSTGDAMWCLLICDMNVSHACAMDGDPSSSFAADGASNGASSVSTQPQSKPEPKCSELNFPNPCSESKASTNETAVPKIIKPKNSAVLNGPVSDKEGSDSTVDPINKSFNIAGSSQSTILEEKFIITKKVPSGGNKRDYIVRQKSLHQEKSYRTYGSKASRAGKLSGLGGLILDKKLKSVSDSTSVNIKNASLSLSKAMGVDVPQDNRNLNLPSSPPSQAAFNSESFSTGSSIPKTDISSTLAPVSALPALPAVNTPPASSAADTELSLSLPAKSNSTSFPASCSAEAPKSSYAGISYDKSLMQWVPHDKKDEMIIKLIPRAQELQNQLQEWTEWANQKVMQAARRLSKDKAELKSLRHEKEEVERLKKEKQVLEESTMKKLTEMENALCKASGKVERANSAVRRLEVENAVLRQEMGTAKLRAAESAASCQEVSKREKITLMKFQSWEKQKTLLQEEFATERRKFLELLQDLERAKQIQEQHEMVDIGCDTALKKNYGWNHAHDIHHWAPSIRRLVHVARWRQEEKEKEEVLMQASATRKERENIEASAKSKEDMIRLKAETNLQKYKDDIQKLEKEISQLRLKTDSSKIAALRRGIDGSYASRLADIKSSPAQKESRTPCISEVATDFHEYFEMGGVKRERECVMCLSEEMSVVFLPCAHQVVCTTCNELHEKQGMKDCPSCRGPIQLRIPTIKLAYSCNVYASQSAFPICPATVVKNVVGEMFSASKGCFKLKQENWQFQIWEGRNCPFAIDEMLNLDEE</sequence>